<feature type="region of interest" description="Disordered" evidence="1">
    <location>
        <begin position="1"/>
        <end position="33"/>
    </location>
</feature>
<dbReference type="HOGENOM" id="CLU_660367_0_0_11"/>
<sequence>MAGAGRHDEPVTHLPKPRPPRPARSPGPALGPSGVLALQRSGGNRAVTAALTARSPGAAPAAVQRLVLYADQITEIDDVISADLAFQQAMARARPRGAGAVLTLDALEHPGFRHAIEPDEAVVVIGHGLPGLVQGRSAQDIARSLRRVGNIQHASFVYIASCDAAVDQPGRLKSSVVDVTATVLASLRQEGMPVYGAPGAAVNDFTGVTGDRQAYAFPETDAEASALELLVINAEGRHDIKEARGFTGVAQAAAHGAALIEDPEFLGFYGKFVGAVSGADRRQLVRLRHQYHQLTSAAGARFGWPTWLVGWITAAERRTNKRMDDRTWLAMTKKRLAPAGASIQKMLADPKVGFLSQARKGKQPLRKAGGHSIGYNRIAADAEFYRNQRETMRNHGTVDANTSIRPPHDWSSAYIG</sequence>
<keyword evidence="3" id="KW-1185">Reference proteome</keyword>
<dbReference type="AlphaFoldDB" id="K0JYP3"/>
<dbReference type="Proteomes" id="UP000006281">
    <property type="component" value="Chromosome"/>
</dbReference>
<dbReference type="PATRIC" id="fig|1179773.3.peg.3971"/>
<feature type="compositionally biased region" description="Basic and acidic residues" evidence="1">
    <location>
        <begin position="1"/>
        <end position="11"/>
    </location>
</feature>
<accession>K0JYP3</accession>
<protein>
    <submittedName>
        <fullName evidence="2">Uncharacterized protein</fullName>
    </submittedName>
</protein>
<evidence type="ECO:0000256" key="1">
    <source>
        <dbReference type="SAM" id="MobiDB-lite"/>
    </source>
</evidence>
<proteinExistence type="predicted"/>
<dbReference type="EMBL" id="HE804045">
    <property type="protein sequence ID" value="CCH31256.1"/>
    <property type="molecule type" value="Genomic_DNA"/>
</dbReference>
<evidence type="ECO:0000313" key="3">
    <source>
        <dbReference type="Proteomes" id="UP000006281"/>
    </source>
</evidence>
<evidence type="ECO:0000313" key="2">
    <source>
        <dbReference type="EMBL" id="CCH31256.1"/>
    </source>
</evidence>
<dbReference type="KEGG" id="sesp:BN6_39690"/>
<reference evidence="2 3" key="1">
    <citation type="journal article" date="2012" name="BMC Genomics">
        <title>Complete genome sequence of Saccharothrix espanaensis DSM 44229T and comparison to the other completely sequenced Pseudonocardiaceae.</title>
        <authorList>
            <person name="Strobel T."/>
            <person name="Al-Dilaimi A."/>
            <person name="Blom J."/>
            <person name="Gessner A."/>
            <person name="Kalinowski J."/>
            <person name="Luzhetska M."/>
            <person name="Puhler A."/>
            <person name="Szczepanowski R."/>
            <person name="Bechthold A."/>
            <person name="Ruckert C."/>
        </authorList>
    </citation>
    <scope>NUCLEOTIDE SEQUENCE [LARGE SCALE GENOMIC DNA]</scope>
    <source>
        <strain evidence="3">ATCC 51144 / DSM 44229 / JCM 9112 / NBRC 15066 / NRRL 15764</strain>
    </source>
</reference>
<gene>
    <name evidence="2" type="ordered locus">BN6_39690</name>
</gene>
<name>K0JYP3_SACES</name>
<organism evidence="2 3">
    <name type="scientific">Saccharothrix espanaensis (strain ATCC 51144 / DSM 44229 / JCM 9112 / NBRC 15066 / NRRL 15764)</name>
    <dbReference type="NCBI Taxonomy" id="1179773"/>
    <lineage>
        <taxon>Bacteria</taxon>
        <taxon>Bacillati</taxon>
        <taxon>Actinomycetota</taxon>
        <taxon>Actinomycetes</taxon>
        <taxon>Pseudonocardiales</taxon>
        <taxon>Pseudonocardiaceae</taxon>
        <taxon>Saccharothrix</taxon>
    </lineage>
</organism>